<evidence type="ECO:0000313" key="2">
    <source>
        <dbReference type="Proteomes" id="UP000828251"/>
    </source>
</evidence>
<protein>
    <submittedName>
        <fullName evidence="1">Uncharacterized protein</fullName>
    </submittedName>
</protein>
<keyword evidence="2" id="KW-1185">Reference proteome</keyword>
<sequence>MSVNSLKRLCQQEKWKVEFNDEDENSIYDKEGNDPVAISATIIGFEVKKILDNSGSVVLTWDACQKIGLNEQALKKVSPLYGFANHPVEVKGCITLLITLRDDEHTTTKYV</sequence>
<proteinExistence type="predicted"/>
<dbReference type="EMBL" id="JAIQCV010000006">
    <property type="protein sequence ID" value="KAH1091559.1"/>
    <property type="molecule type" value="Genomic_DNA"/>
</dbReference>
<accession>A0A9D3VPS2</accession>
<dbReference type="Proteomes" id="UP000828251">
    <property type="component" value="Unassembled WGS sequence"/>
</dbReference>
<comment type="caution">
    <text evidence="1">The sequence shown here is derived from an EMBL/GenBank/DDBJ whole genome shotgun (WGS) entry which is preliminary data.</text>
</comment>
<dbReference type="AlphaFoldDB" id="A0A9D3VPS2"/>
<reference evidence="1 2" key="1">
    <citation type="journal article" date="2021" name="Plant Biotechnol. J.">
        <title>Multi-omics assisted identification of the key and species-specific regulatory components of drought-tolerant mechanisms in Gossypium stocksii.</title>
        <authorList>
            <person name="Yu D."/>
            <person name="Ke L."/>
            <person name="Zhang D."/>
            <person name="Wu Y."/>
            <person name="Sun Y."/>
            <person name="Mei J."/>
            <person name="Sun J."/>
            <person name="Sun Y."/>
        </authorList>
    </citation>
    <scope>NUCLEOTIDE SEQUENCE [LARGE SCALE GENOMIC DNA]</scope>
    <source>
        <strain evidence="2">cv. E1</strain>
        <tissue evidence="1">Leaf</tissue>
    </source>
</reference>
<organism evidence="1 2">
    <name type="scientific">Gossypium stocksii</name>
    <dbReference type="NCBI Taxonomy" id="47602"/>
    <lineage>
        <taxon>Eukaryota</taxon>
        <taxon>Viridiplantae</taxon>
        <taxon>Streptophyta</taxon>
        <taxon>Embryophyta</taxon>
        <taxon>Tracheophyta</taxon>
        <taxon>Spermatophyta</taxon>
        <taxon>Magnoliopsida</taxon>
        <taxon>eudicotyledons</taxon>
        <taxon>Gunneridae</taxon>
        <taxon>Pentapetalae</taxon>
        <taxon>rosids</taxon>
        <taxon>malvids</taxon>
        <taxon>Malvales</taxon>
        <taxon>Malvaceae</taxon>
        <taxon>Malvoideae</taxon>
        <taxon>Gossypium</taxon>
    </lineage>
</organism>
<gene>
    <name evidence="1" type="ORF">J1N35_018816</name>
</gene>
<evidence type="ECO:0000313" key="1">
    <source>
        <dbReference type="EMBL" id="KAH1091559.1"/>
    </source>
</evidence>
<name>A0A9D3VPS2_9ROSI</name>
<dbReference type="OrthoDB" id="1216022at2759"/>